<keyword evidence="2 3" id="KW-0975">Bacterial flagellum</keyword>
<dbReference type="AlphaFoldDB" id="A0A081BB52"/>
<gene>
    <name evidence="6" type="ORF">M2A_1769</name>
</gene>
<evidence type="ECO:0000313" key="7">
    <source>
        <dbReference type="Proteomes" id="UP000028702"/>
    </source>
</evidence>
<dbReference type="InterPro" id="IPR001029">
    <property type="entry name" value="Flagellin_N"/>
</dbReference>
<comment type="caution">
    <text evidence="6">The sequence shown here is derived from an EMBL/GenBank/DDBJ whole genome shotgun (WGS) entry which is preliminary data.</text>
</comment>
<organism evidence="6 7">
    <name type="scientific">Tepidicaulis marinus</name>
    <dbReference type="NCBI Taxonomy" id="1333998"/>
    <lineage>
        <taxon>Bacteria</taxon>
        <taxon>Pseudomonadati</taxon>
        <taxon>Pseudomonadota</taxon>
        <taxon>Alphaproteobacteria</taxon>
        <taxon>Hyphomicrobiales</taxon>
        <taxon>Parvibaculaceae</taxon>
        <taxon>Tepidicaulis</taxon>
    </lineage>
</organism>
<dbReference type="Proteomes" id="UP000028702">
    <property type="component" value="Unassembled WGS sequence"/>
</dbReference>
<protein>
    <recommendedName>
        <fullName evidence="3">Flagellin</fullName>
    </recommendedName>
</protein>
<reference evidence="6 7" key="1">
    <citation type="submission" date="2014-07" db="EMBL/GenBank/DDBJ databases">
        <title>Tepidicaulis marinum gen. nov., sp. nov., a novel marine bacterium denitrifying nitrate to nitrous oxide strictly under microaerobic conditions.</title>
        <authorList>
            <person name="Takeuchi M."/>
            <person name="Yamagishi T."/>
            <person name="Kamagata Y."/>
            <person name="Oshima K."/>
            <person name="Hattori M."/>
            <person name="Katayama T."/>
            <person name="Hanada S."/>
            <person name="Tamaki H."/>
            <person name="Marumo K."/>
            <person name="Maeda H."/>
            <person name="Nedachi M."/>
            <person name="Iwasaki W."/>
            <person name="Suwa Y."/>
            <person name="Sakata S."/>
        </authorList>
    </citation>
    <scope>NUCLEOTIDE SEQUENCE [LARGE SCALE GENOMIC DNA]</scope>
    <source>
        <strain evidence="6 7">MA2</strain>
    </source>
</reference>
<accession>A0A081BB52</accession>
<keyword evidence="7" id="KW-1185">Reference proteome</keyword>
<dbReference type="eggNOG" id="COG1344">
    <property type="taxonomic scope" value="Bacteria"/>
</dbReference>
<keyword evidence="6" id="KW-0282">Flagellum</keyword>
<dbReference type="SUPFAM" id="SSF64518">
    <property type="entry name" value="Phase 1 flagellin"/>
    <property type="match status" value="1"/>
</dbReference>
<feature type="domain" description="Flagellin C-terminal" evidence="5">
    <location>
        <begin position="269"/>
        <end position="351"/>
    </location>
</feature>
<name>A0A081BB52_9HYPH</name>
<keyword evidence="3" id="KW-0964">Secreted</keyword>
<evidence type="ECO:0000259" key="4">
    <source>
        <dbReference type="Pfam" id="PF00669"/>
    </source>
</evidence>
<dbReference type="RefSeq" id="WP_045446010.1">
    <property type="nucleotide sequence ID" value="NZ_BBIO01000008.1"/>
</dbReference>
<comment type="subcellular location">
    <subcellularLocation>
        <location evidence="3">Secreted</location>
    </subcellularLocation>
    <subcellularLocation>
        <location evidence="3">Bacterial flagellum</location>
    </subcellularLocation>
</comment>
<evidence type="ECO:0000256" key="3">
    <source>
        <dbReference type="RuleBase" id="RU362073"/>
    </source>
</evidence>
<dbReference type="InterPro" id="IPR001492">
    <property type="entry name" value="Flagellin"/>
</dbReference>
<keyword evidence="6" id="KW-0969">Cilium</keyword>
<dbReference type="GO" id="GO:0005576">
    <property type="term" value="C:extracellular region"/>
    <property type="evidence" value="ECO:0007669"/>
    <property type="project" value="UniProtKB-SubCell"/>
</dbReference>
<dbReference type="EMBL" id="BBIO01000008">
    <property type="protein sequence ID" value="GAK45270.1"/>
    <property type="molecule type" value="Genomic_DNA"/>
</dbReference>
<evidence type="ECO:0000256" key="2">
    <source>
        <dbReference type="ARBA" id="ARBA00023143"/>
    </source>
</evidence>
<dbReference type="PANTHER" id="PTHR42792">
    <property type="entry name" value="FLAGELLIN"/>
    <property type="match status" value="1"/>
</dbReference>
<dbReference type="InterPro" id="IPR046358">
    <property type="entry name" value="Flagellin_C"/>
</dbReference>
<comment type="similarity">
    <text evidence="1 3">Belongs to the bacterial flagellin family.</text>
</comment>
<dbReference type="STRING" id="1333998.M2A_1769"/>
<keyword evidence="6" id="KW-0966">Cell projection</keyword>
<evidence type="ECO:0000256" key="1">
    <source>
        <dbReference type="ARBA" id="ARBA00005709"/>
    </source>
</evidence>
<feature type="domain" description="Flagellin N-terminal" evidence="4">
    <location>
        <begin position="6"/>
        <end position="138"/>
    </location>
</feature>
<comment type="function">
    <text evidence="3">Flagellin is the subunit protein which polymerizes to form the filaments of bacterial flagella.</text>
</comment>
<sequence length="351" mass="37271">MNIGSVSTLAMSLQARKSVADTQRELLHLQGEQATGKKRDVAGDLGALTSRDILLREAFSEAEGFITSNKTLASRLEITQASLTGARDNANSFISNIVAALHGEFAIELIPDAALDLIGNLEGALNTSFGGRSIFAGTAVDQQALQLNDQVNGGTGFSPMQVIQDVIAAKPPVTDAATLNDLLTGPDGISTVFDSTHTNAAYRFNTTFYNGNTQGVTARIDAETAVNAGARADDPGARLIMEAAYTLAAIDPASMPSVEYRTVLESALDKVQRGIGLLEQTQAILGLSEQAIERAQTRHDLTLNVATRQINELEGADPYETAVRLSNATTQIEAAFSITARLSRLSLMNYL</sequence>
<proteinExistence type="inferred from homology"/>
<dbReference type="Pfam" id="PF00700">
    <property type="entry name" value="Flagellin_C"/>
    <property type="match status" value="1"/>
</dbReference>
<dbReference type="GO" id="GO:0005198">
    <property type="term" value="F:structural molecule activity"/>
    <property type="evidence" value="ECO:0007669"/>
    <property type="project" value="UniProtKB-UniRule"/>
</dbReference>
<evidence type="ECO:0000313" key="6">
    <source>
        <dbReference type="EMBL" id="GAK45270.1"/>
    </source>
</evidence>
<dbReference type="PANTHER" id="PTHR42792:SF1">
    <property type="entry name" value="FLAGELLAR HOOK-ASSOCIATED PROTEIN 3"/>
    <property type="match status" value="1"/>
</dbReference>
<dbReference type="Pfam" id="PF00669">
    <property type="entry name" value="Flagellin_N"/>
    <property type="match status" value="1"/>
</dbReference>
<evidence type="ECO:0000259" key="5">
    <source>
        <dbReference type="Pfam" id="PF00700"/>
    </source>
</evidence>
<dbReference type="GO" id="GO:0009288">
    <property type="term" value="C:bacterial-type flagellum"/>
    <property type="evidence" value="ECO:0007669"/>
    <property type="project" value="UniProtKB-SubCell"/>
</dbReference>